<sequence>MAREIDFGFSIDETGHVQSCTLKMLCSLSSLKGTPASNYSNQSCRPQYAST</sequence>
<evidence type="ECO:0000313" key="2">
    <source>
        <dbReference type="EMBL" id="CEG44757.1"/>
    </source>
</evidence>
<dbReference type="RefSeq" id="XP_024581126.1">
    <property type="nucleotide sequence ID" value="XM_024730894.1"/>
</dbReference>
<dbReference type="GeneID" id="36396150"/>
<proteinExistence type="predicted"/>
<evidence type="ECO:0000313" key="3">
    <source>
        <dbReference type="Proteomes" id="UP000054928"/>
    </source>
</evidence>
<accession>A0A0P1AST4</accession>
<dbReference type="EMBL" id="CCYD01001336">
    <property type="protein sequence ID" value="CEG44757.1"/>
    <property type="molecule type" value="Genomic_DNA"/>
</dbReference>
<name>A0A0P1AST4_PLAHL</name>
<protein>
    <submittedName>
        <fullName evidence="2">Uncharacterized protein</fullName>
    </submittedName>
</protein>
<organism evidence="2 3">
    <name type="scientific">Plasmopara halstedii</name>
    <name type="common">Downy mildew of sunflower</name>
    <dbReference type="NCBI Taxonomy" id="4781"/>
    <lineage>
        <taxon>Eukaryota</taxon>
        <taxon>Sar</taxon>
        <taxon>Stramenopiles</taxon>
        <taxon>Oomycota</taxon>
        <taxon>Peronosporomycetes</taxon>
        <taxon>Peronosporales</taxon>
        <taxon>Peronosporaceae</taxon>
        <taxon>Plasmopara</taxon>
    </lineage>
</organism>
<dbReference type="Proteomes" id="UP000054928">
    <property type="component" value="Unassembled WGS sequence"/>
</dbReference>
<reference evidence="3" key="1">
    <citation type="submission" date="2014-09" db="EMBL/GenBank/DDBJ databases">
        <authorList>
            <person name="Sharma Rahul"/>
            <person name="Thines Marco"/>
        </authorList>
    </citation>
    <scope>NUCLEOTIDE SEQUENCE [LARGE SCALE GENOMIC DNA]</scope>
</reference>
<keyword evidence="3" id="KW-1185">Reference proteome</keyword>
<evidence type="ECO:0000256" key="1">
    <source>
        <dbReference type="SAM" id="MobiDB-lite"/>
    </source>
</evidence>
<feature type="region of interest" description="Disordered" evidence="1">
    <location>
        <begin position="32"/>
        <end position="51"/>
    </location>
</feature>
<dbReference type="AlphaFoldDB" id="A0A0P1AST4"/>